<dbReference type="RefSeq" id="WP_377025290.1">
    <property type="nucleotide sequence ID" value="NZ_JBHLTS010000075.1"/>
</dbReference>
<dbReference type="PRINTS" id="PR00300">
    <property type="entry name" value="CLPPROTEASEA"/>
</dbReference>
<sequence length="596" mass="66431">MDNFIVSARKYRPATFETVVGQQHITNTLKNAIKNNQLAQAFLFCGPRGVGKTTCARILAKTINCTDLQPNGEACGQCPSCKAFENGNSFNVHELDAASNNSVDDIRSLIEQVRIPPQAARYKVYIIDEVHMLSQAAFNAFLKTLEEPPHYAIFILATTEKHKILPTILSRCQIFDFNRIRVEDMAGHLASIAGKENISYEPDGLHIIAQKADGGLRDALSMFDQIVSFSGGKVTYRSVIDNLNILDYDYYFNITESLLKEDTAKVLLFFDEILSRGFDGAHFIAGLSEHFRNLLVGKDQSTLKLLEVSEGIKTKYLQQSQQASVSFLLSAMNIANQCDISYKLSKNQRLQVELALLKMCHLPSVFNLATTPLTVTPATDGGLKKKPDTSAVTPVNGSSASPAVSVVSEAAPVYSAPQKEVVTPSVPVKETPPPAEKPKVVMPLRSSQTPSLTGEVKTQEALLEEEDPYLKGEDKEDFTMDAFLQCWSDFAAYVKKEGKKTLVTIFTANAPRMLRPYVFEVVVGNMVQENMFRDEKPVMLNYLRSTLKNFTIDVNARVDEQKVVRKPYTTPEKFQHMAARNPQLLELKSRFNLDFD</sequence>
<dbReference type="InterPro" id="IPR050238">
    <property type="entry name" value="DNA_Rep/Repair_Clamp_Loader"/>
</dbReference>
<evidence type="ECO:0000313" key="14">
    <source>
        <dbReference type="EMBL" id="MFC0517540.1"/>
    </source>
</evidence>
<feature type="region of interest" description="Disordered" evidence="12">
    <location>
        <begin position="378"/>
        <end position="398"/>
    </location>
</feature>
<evidence type="ECO:0000256" key="1">
    <source>
        <dbReference type="ARBA" id="ARBA00006360"/>
    </source>
</evidence>
<dbReference type="InterPro" id="IPR022754">
    <property type="entry name" value="DNA_pol_III_gamma-3"/>
</dbReference>
<evidence type="ECO:0000256" key="2">
    <source>
        <dbReference type="ARBA" id="ARBA00022679"/>
    </source>
</evidence>
<dbReference type="SUPFAM" id="SSF52540">
    <property type="entry name" value="P-loop containing nucleoside triphosphate hydrolases"/>
    <property type="match status" value="1"/>
</dbReference>
<dbReference type="SUPFAM" id="SSF48019">
    <property type="entry name" value="post-AAA+ oligomerization domain-like"/>
    <property type="match status" value="1"/>
</dbReference>
<keyword evidence="8 11" id="KW-0067">ATP-binding</keyword>
<comment type="function">
    <text evidence="11">DNA polymerase III is a complex, multichain enzyme responsible for most of the replicative synthesis in bacteria. This DNA polymerase also exhibits 3' to 5' exonuclease activity.</text>
</comment>
<dbReference type="Proteomes" id="UP001589828">
    <property type="component" value="Unassembled WGS sequence"/>
</dbReference>
<dbReference type="InterPro" id="IPR045085">
    <property type="entry name" value="HLD_clamp_pol_III_gamma_tau"/>
</dbReference>
<dbReference type="NCBIfam" id="TIGR02397">
    <property type="entry name" value="dnaX_nterm"/>
    <property type="match status" value="1"/>
</dbReference>
<evidence type="ECO:0000256" key="12">
    <source>
        <dbReference type="SAM" id="MobiDB-lite"/>
    </source>
</evidence>
<evidence type="ECO:0000256" key="4">
    <source>
        <dbReference type="ARBA" id="ARBA00022705"/>
    </source>
</evidence>
<name>A0ABV6LDI4_9SPHI</name>
<dbReference type="InterPro" id="IPR001270">
    <property type="entry name" value="ClpA/B"/>
</dbReference>
<evidence type="ECO:0000256" key="6">
    <source>
        <dbReference type="ARBA" id="ARBA00022741"/>
    </source>
</evidence>
<keyword evidence="4 11" id="KW-0235">DNA replication</keyword>
<evidence type="ECO:0000313" key="15">
    <source>
        <dbReference type="Proteomes" id="UP001589828"/>
    </source>
</evidence>
<dbReference type="Gene3D" id="3.40.50.300">
    <property type="entry name" value="P-loop containing nucleotide triphosphate hydrolases"/>
    <property type="match status" value="1"/>
</dbReference>
<dbReference type="InterPro" id="IPR027417">
    <property type="entry name" value="P-loop_NTPase"/>
</dbReference>
<evidence type="ECO:0000256" key="3">
    <source>
        <dbReference type="ARBA" id="ARBA00022695"/>
    </source>
</evidence>
<evidence type="ECO:0000256" key="11">
    <source>
        <dbReference type="RuleBase" id="RU364063"/>
    </source>
</evidence>
<evidence type="ECO:0000256" key="9">
    <source>
        <dbReference type="ARBA" id="ARBA00022932"/>
    </source>
</evidence>
<dbReference type="Pfam" id="PF13177">
    <property type="entry name" value="DNA_pol3_delta2"/>
    <property type="match status" value="1"/>
</dbReference>
<keyword evidence="7" id="KW-0862">Zinc</keyword>
<keyword evidence="5" id="KW-0479">Metal-binding</keyword>
<comment type="catalytic activity">
    <reaction evidence="10 11">
        <text>DNA(n) + a 2'-deoxyribonucleoside 5'-triphosphate = DNA(n+1) + diphosphate</text>
        <dbReference type="Rhea" id="RHEA:22508"/>
        <dbReference type="Rhea" id="RHEA-COMP:17339"/>
        <dbReference type="Rhea" id="RHEA-COMP:17340"/>
        <dbReference type="ChEBI" id="CHEBI:33019"/>
        <dbReference type="ChEBI" id="CHEBI:61560"/>
        <dbReference type="ChEBI" id="CHEBI:173112"/>
        <dbReference type="EC" id="2.7.7.7"/>
    </reaction>
</comment>
<dbReference type="Pfam" id="PF22608">
    <property type="entry name" value="DNAX_ATPase_lid"/>
    <property type="match status" value="1"/>
</dbReference>
<accession>A0ABV6LDI4</accession>
<proteinExistence type="inferred from homology"/>
<dbReference type="InterPro" id="IPR012763">
    <property type="entry name" value="DNA_pol_III_sug/sutau_N"/>
</dbReference>
<feature type="region of interest" description="Disordered" evidence="12">
    <location>
        <begin position="424"/>
        <end position="457"/>
    </location>
</feature>
<dbReference type="PANTHER" id="PTHR11669">
    <property type="entry name" value="REPLICATION FACTOR C / DNA POLYMERASE III GAMMA-TAU SUBUNIT"/>
    <property type="match status" value="1"/>
</dbReference>
<gene>
    <name evidence="11" type="primary">dnaX</name>
    <name evidence="14" type="ORF">ACFFGT_25230</name>
</gene>
<organism evidence="14 15">
    <name type="scientific">Mucilaginibacter angelicae</name>
    <dbReference type="NCBI Taxonomy" id="869718"/>
    <lineage>
        <taxon>Bacteria</taxon>
        <taxon>Pseudomonadati</taxon>
        <taxon>Bacteroidota</taxon>
        <taxon>Sphingobacteriia</taxon>
        <taxon>Sphingobacteriales</taxon>
        <taxon>Sphingobacteriaceae</taxon>
        <taxon>Mucilaginibacter</taxon>
    </lineage>
</organism>
<evidence type="ECO:0000256" key="10">
    <source>
        <dbReference type="ARBA" id="ARBA00049244"/>
    </source>
</evidence>
<evidence type="ECO:0000256" key="7">
    <source>
        <dbReference type="ARBA" id="ARBA00022833"/>
    </source>
</evidence>
<keyword evidence="9 11" id="KW-0239">DNA-directed DNA polymerase</keyword>
<dbReference type="CDD" id="cd00009">
    <property type="entry name" value="AAA"/>
    <property type="match status" value="1"/>
</dbReference>
<reference evidence="14 15" key="1">
    <citation type="submission" date="2024-09" db="EMBL/GenBank/DDBJ databases">
        <authorList>
            <person name="Sun Q."/>
            <person name="Mori K."/>
        </authorList>
    </citation>
    <scope>NUCLEOTIDE SEQUENCE [LARGE SCALE GENOMIC DNA]</scope>
    <source>
        <strain evidence="14 15">NCAIM B.02415</strain>
    </source>
</reference>
<keyword evidence="3 11" id="KW-0548">Nucleotidyltransferase</keyword>
<dbReference type="GO" id="GO:0003887">
    <property type="term" value="F:DNA-directed DNA polymerase activity"/>
    <property type="evidence" value="ECO:0007669"/>
    <property type="project" value="UniProtKB-EC"/>
</dbReference>
<dbReference type="NCBIfam" id="NF004046">
    <property type="entry name" value="PRK05563.1"/>
    <property type="match status" value="1"/>
</dbReference>
<dbReference type="InterPro" id="IPR008921">
    <property type="entry name" value="DNA_pol3_clamp-load_cplx_C"/>
</dbReference>
<keyword evidence="2 11" id="KW-0808">Transferase</keyword>
<dbReference type="EMBL" id="JBHLTS010000075">
    <property type="protein sequence ID" value="MFC0517540.1"/>
    <property type="molecule type" value="Genomic_DNA"/>
</dbReference>
<protein>
    <recommendedName>
        <fullName evidence="11">DNA polymerase III subunit gamma/tau</fullName>
        <ecNumber evidence="11">2.7.7.7</ecNumber>
    </recommendedName>
</protein>
<comment type="subunit">
    <text evidence="11">DNA polymerase III contains a core (composed of alpha, epsilon and theta chains) that associates with a tau subunit. This core dimerizes to form the POLIII' complex. PolIII' associates with the gamma complex (composed of gamma, delta, delta', psi and chi chains) and with the beta chain to form the complete DNA polymerase III complex.</text>
</comment>
<dbReference type="PANTHER" id="PTHR11669:SF0">
    <property type="entry name" value="PROTEIN STICHEL-LIKE 2"/>
    <property type="match status" value="1"/>
</dbReference>
<dbReference type="Pfam" id="PF12169">
    <property type="entry name" value="DNA_pol3_gamma3"/>
    <property type="match status" value="1"/>
</dbReference>
<dbReference type="NCBIfam" id="NF011531">
    <property type="entry name" value="PRK14971.1"/>
    <property type="match status" value="1"/>
</dbReference>
<evidence type="ECO:0000259" key="13">
    <source>
        <dbReference type="SMART" id="SM00382"/>
    </source>
</evidence>
<dbReference type="CDD" id="cd18137">
    <property type="entry name" value="HLD_clamp_pol_III_gamma_tau"/>
    <property type="match status" value="1"/>
</dbReference>
<dbReference type="EC" id="2.7.7.7" evidence="11"/>
<evidence type="ECO:0000256" key="5">
    <source>
        <dbReference type="ARBA" id="ARBA00022723"/>
    </source>
</evidence>
<feature type="domain" description="AAA+ ATPase" evidence="13">
    <location>
        <begin position="38"/>
        <end position="181"/>
    </location>
</feature>
<comment type="caution">
    <text evidence="14">The sequence shown here is derived from an EMBL/GenBank/DDBJ whole genome shotgun (WGS) entry which is preliminary data.</text>
</comment>
<keyword evidence="6 11" id="KW-0547">Nucleotide-binding</keyword>
<dbReference type="Gene3D" id="1.20.272.10">
    <property type="match status" value="1"/>
</dbReference>
<comment type="similarity">
    <text evidence="1 11">Belongs to the DnaX/STICHEL family.</text>
</comment>
<dbReference type="SMART" id="SM00382">
    <property type="entry name" value="AAA"/>
    <property type="match status" value="1"/>
</dbReference>
<dbReference type="Gene3D" id="1.10.8.60">
    <property type="match status" value="1"/>
</dbReference>
<keyword evidence="15" id="KW-1185">Reference proteome</keyword>
<evidence type="ECO:0000256" key="8">
    <source>
        <dbReference type="ARBA" id="ARBA00022840"/>
    </source>
</evidence>
<dbReference type="InterPro" id="IPR003593">
    <property type="entry name" value="AAA+_ATPase"/>
</dbReference>